<accession>A0AAW3FCK9</accession>
<evidence type="ECO:0000256" key="1">
    <source>
        <dbReference type="SAM" id="MobiDB-lite"/>
    </source>
</evidence>
<sequence length="81" mass="8693">MAGPPPKPAVVPARAPEQPRNESDIRYAAAPSAYEKNVTLAATTGEGAVKLAEFVHKGRERDLHVSCGRRILGDLGQFTPR</sequence>
<reference evidence="2 3" key="1">
    <citation type="submission" date="2014-04" db="EMBL/GenBank/DDBJ databases">
        <authorList>
            <person name="Bishop-Lilly K.A."/>
            <person name="Broomall S.M."/>
            <person name="Chain P.S."/>
            <person name="Chertkov O."/>
            <person name="Coyne S.R."/>
            <person name="Daligault H.E."/>
            <person name="Davenport K.W."/>
            <person name="Erkkila T."/>
            <person name="Frey K.G."/>
            <person name="Gibbons H.S."/>
            <person name="Gu W."/>
            <person name="Jaissle J."/>
            <person name="Johnson S.L."/>
            <person name="Koroleva G.I."/>
            <person name="Ladner J.T."/>
            <person name="Lo C.-C."/>
            <person name="Minogue T.D."/>
            <person name="Munk C."/>
            <person name="Palacios G.F."/>
            <person name="Redden C.L."/>
            <person name="Rosenzweig C.N."/>
            <person name="Scholz M.B."/>
            <person name="Teshima H."/>
            <person name="Xu Y."/>
        </authorList>
    </citation>
    <scope>NUCLEOTIDE SEQUENCE [LARGE SCALE GENOMIC DNA]</scope>
    <source>
        <strain evidence="3">gladioli</strain>
    </source>
</reference>
<dbReference type="Proteomes" id="UP000029590">
    <property type="component" value="Unassembled WGS sequence"/>
</dbReference>
<evidence type="ECO:0000313" key="3">
    <source>
        <dbReference type="Proteomes" id="UP000029590"/>
    </source>
</evidence>
<organism evidence="2 3">
    <name type="scientific">Burkholderia gladioli</name>
    <name type="common">Pseudomonas marginata</name>
    <name type="synonym">Phytomonas marginata</name>
    <dbReference type="NCBI Taxonomy" id="28095"/>
    <lineage>
        <taxon>Bacteria</taxon>
        <taxon>Pseudomonadati</taxon>
        <taxon>Pseudomonadota</taxon>
        <taxon>Betaproteobacteria</taxon>
        <taxon>Burkholderiales</taxon>
        <taxon>Burkholderiaceae</taxon>
        <taxon>Burkholderia</taxon>
    </lineage>
</organism>
<evidence type="ECO:0000313" key="2">
    <source>
        <dbReference type="EMBL" id="KGC20321.1"/>
    </source>
</evidence>
<protein>
    <submittedName>
        <fullName evidence="2">Uncharacterized protein</fullName>
    </submittedName>
</protein>
<dbReference type="AlphaFoldDB" id="A0AAW3FCK9"/>
<name>A0AAW3FCK9_BURGA</name>
<feature type="region of interest" description="Disordered" evidence="1">
    <location>
        <begin position="1"/>
        <end position="22"/>
    </location>
</feature>
<proteinExistence type="predicted"/>
<dbReference type="EMBL" id="JPGG01000012">
    <property type="protein sequence ID" value="KGC20321.1"/>
    <property type="molecule type" value="Genomic_DNA"/>
</dbReference>
<comment type="caution">
    <text evidence="2">The sequence shown here is derived from an EMBL/GenBank/DDBJ whole genome shotgun (WGS) entry which is preliminary data.</text>
</comment>
<gene>
    <name evidence="2" type="ORF">DM48_7953</name>
</gene>